<evidence type="ECO:0000313" key="4">
    <source>
        <dbReference type="Proteomes" id="UP000614601"/>
    </source>
</evidence>
<evidence type="ECO:0000313" key="3">
    <source>
        <dbReference type="EMBL" id="CAD5230691.1"/>
    </source>
</evidence>
<keyword evidence="1" id="KW-0472">Membrane</keyword>
<feature type="transmembrane region" description="Helical" evidence="1">
    <location>
        <begin position="41"/>
        <end position="61"/>
    </location>
</feature>
<dbReference type="PANTHER" id="PTHR11161:SF12">
    <property type="entry name" value="ACYLTRANSFERASE 3 DOMAIN-CONTAINING PROTEIN-RELATED"/>
    <property type="match status" value="1"/>
</dbReference>
<dbReference type="InterPro" id="IPR002656">
    <property type="entry name" value="Acyl_transf_3_dom"/>
</dbReference>
<sequence length="494" mass="55218">MHKIYDELTAAIVLRTVPNNLTELFNDVKPSIKKYTPSFGYNFQMTLVFGWVSFVLLSTFWKPMKFRAVNLKQAFNGLMSSRGSRLDFLDVFRVVAIVWVMANHLGSEGRVDILERKSSAEEFKSSVHNHPILGALLGNSALGVEIFLVLSGLLAARSWHRQSETPFLHHSFVFLIKRILRLLPVIAVFVGLAAGPVMSRLMPRFHDTMISECGVKGIMSHLTLTSNWQETPTCLGYLWYVGLDMQLYLMAPVLLQLLYRAPKLALSTILVLIIGSAAQRANICTSFGVCNKSDVDIPFISFPGQDPATVRQVYAGLWEMYGRPCTKAGPFLIGLVLGFGTTKLELQLRNGVANRIAATGISAAIMVIYAILPEYWYPDAGTTLYNTLYTALFRTVFGAAVSCTIFALFYSEKPTKVAKFWTVLAKLTFNVYLWHMPMVYLFNFVPFFQTATSAMVLVALLPVLACLSFLAAFLFYLFVEDPIARISGQVLQKL</sequence>
<dbReference type="EMBL" id="CAJFCW020000006">
    <property type="protein sequence ID" value="CAG9127887.1"/>
    <property type="molecule type" value="Genomic_DNA"/>
</dbReference>
<dbReference type="Proteomes" id="UP000614601">
    <property type="component" value="Unassembled WGS sequence"/>
</dbReference>
<dbReference type="AlphaFoldDB" id="A0A811LTL4"/>
<dbReference type="Proteomes" id="UP000783686">
    <property type="component" value="Unassembled WGS sequence"/>
</dbReference>
<evidence type="ECO:0000256" key="1">
    <source>
        <dbReference type="SAM" id="Phobius"/>
    </source>
</evidence>
<dbReference type="Pfam" id="PF01757">
    <property type="entry name" value="Acyl_transf_3"/>
    <property type="match status" value="1"/>
</dbReference>
<dbReference type="InterPro" id="IPR052728">
    <property type="entry name" value="O2_lipid_transport_reg"/>
</dbReference>
<proteinExistence type="predicted"/>
<dbReference type="PANTHER" id="PTHR11161">
    <property type="entry name" value="O-ACYLTRANSFERASE"/>
    <property type="match status" value="1"/>
</dbReference>
<dbReference type="EMBL" id="CAJFDH010000006">
    <property type="protein sequence ID" value="CAD5230691.1"/>
    <property type="molecule type" value="Genomic_DNA"/>
</dbReference>
<evidence type="ECO:0000259" key="2">
    <source>
        <dbReference type="Pfam" id="PF01757"/>
    </source>
</evidence>
<feature type="transmembrane region" description="Helical" evidence="1">
    <location>
        <begin position="132"/>
        <end position="159"/>
    </location>
</feature>
<feature type="domain" description="Acyltransferase 3" evidence="2">
    <location>
        <begin position="87"/>
        <end position="475"/>
    </location>
</feature>
<feature type="transmembrane region" description="Helical" evidence="1">
    <location>
        <begin position="179"/>
        <end position="199"/>
    </location>
</feature>
<organism evidence="3 4">
    <name type="scientific">Bursaphelenchus okinawaensis</name>
    <dbReference type="NCBI Taxonomy" id="465554"/>
    <lineage>
        <taxon>Eukaryota</taxon>
        <taxon>Metazoa</taxon>
        <taxon>Ecdysozoa</taxon>
        <taxon>Nematoda</taxon>
        <taxon>Chromadorea</taxon>
        <taxon>Rhabditida</taxon>
        <taxon>Tylenchina</taxon>
        <taxon>Tylenchomorpha</taxon>
        <taxon>Aphelenchoidea</taxon>
        <taxon>Aphelenchoididae</taxon>
        <taxon>Bursaphelenchus</taxon>
    </lineage>
</organism>
<feature type="transmembrane region" description="Helical" evidence="1">
    <location>
        <begin position="237"/>
        <end position="259"/>
    </location>
</feature>
<dbReference type="GO" id="GO:0016747">
    <property type="term" value="F:acyltransferase activity, transferring groups other than amino-acyl groups"/>
    <property type="evidence" value="ECO:0007669"/>
    <property type="project" value="InterPro"/>
</dbReference>
<feature type="transmembrane region" description="Helical" evidence="1">
    <location>
        <begin position="352"/>
        <end position="372"/>
    </location>
</feature>
<comment type="caution">
    <text evidence="3">The sequence shown here is derived from an EMBL/GenBank/DDBJ whole genome shotgun (WGS) entry which is preliminary data.</text>
</comment>
<reference evidence="3" key="1">
    <citation type="submission" date="2020-09" db="EMBL/GenBank/DDBJ databases">
        <authorList>
            <person name="Kikuchi T."/>
        </authorList>
    </citation>
    <scope>NUCLEOTIDE SEQUENCE</scope>
    <source>
        <strain evidence="3">SH1</strain>
    </source>
</reference>
<protein>
    <recommendedName>
        <fullName evidence="2">Acyltransferase 3 domain-containing protein</fullName>
    </recommendedName>
</protein>
<keyword evidence="4" id="KW-1185">Reference proteome</keyword>
<dbReference type="OrthoDB" id="118951at2759"/>
<feature type="transmembrane region" description="Helical" evidence="1">
    <location>
        <begin position="454"/>
        <end position="479"/>
    </location>
</feature>
<keyword evidence="1" id="KW-0812">Transmembrane</keyword>
<accession>A0A811LTL4</accession>
<keyword evidence="1" id="KW-1133">Transmembrane helix</keyword>
<gene>
    <name evidence="3" type="ORF">BOKJ2_LOCUS14268</name>
</gene>
<name>A0A811LTL4_9BILA</name>
<feature type="transmembrane region" description="Helical" evidence="1">
    <location>
        <begin position="423"/>
        <end position="442"/>
    </location>
</feature>
<feature type="transmembrane region" description="Helical" evidence="1">
    <location>
        <begin position="392"/>
        <end position="411"/>
    </location>
</feature>